<comment type="caution">
    <text evidence="1">The sequence shown here is derived from an EMBL/GenBank/DDBJ whole genome shotgun (WGS) entry which is preliminary data.</text>
</comment>
<dbReference type="Proteomes" id="UP001558850">
    <property type="component" value="Unassembled WGS sequence"/>
</dbReference>
<accession>A0ACC6TXT8</accession>
<evidence type="ECO:0000313" key="2">
    <source>
        <dbReference type="Proteomes" id="UP001558850"/>
    </source>
</evidence>
<name>A0ACC6TXT8_9BURK</name>
<reference evidence="1" key="1">
    <citation type="submission" date="2024-07" db="EMBL/GenBank/DDBJ databases">
        <title>A survey of Mimosa microsymbionts across Brazilian biomes reveals a high diversity of Paraburkholderia nodulating endemic species, but also that Cupriavidus is common as a symbiont of widespread species.</title>
        <authorList>
            <person name="Rouws L."/>
            <person name="Barauna A."/>
            <person name="Beukes C."/>
            <person name="Rouws J.R.C."/>
            <person name="De Faria S.M."/>
            <person name="Gross E."/>
            <person name="Bueno Dos Reis Junior F."/>
            <person name="Simon M.F."/>
            <person name="Maluk M."/>
            <person name="Odee D.W."/>
            <person name="Kenicer G."/>
            <person name="Young J.P.W."/>
            <person name="Reis V.M."/>
            <person name="Zilli J."/>
            <person name="James E.K."/>
        </authorList>
    </citation>
    <scope>NUCLEOTIDE SEQUENCE</scope>
    <source>
        <strain evidence="1">EG181B</strain>
    </source>
</reference>
<organism evidence="1 2">
    <name type="scientific">Paraburkholderia phymatum</name>
    <dbReference type="NCBI Taxonomy" id="148447"/>
    <lineage>
        <taxon>Bacteria</taxon>
        <taxon>Pseudomonadati</taxon>
        <taxon>Pseudomonadota</taxon>
        <taxon>Betaproteobacteria</taxon>
        <taxon>Burkholderiales</taxon>
        <taxon>Burkholderiaceae</taxon>
        <taxon>Paraburkholderia</taxon>
    </lineage>
</organism>
<evidence type="ECO:0000313" key="1">
    <source>
        <dbReference type="EMBL" id="MEX3932082.1"/>
    </source>
</evidence>
<proteinExistence type="predicted"/>
<sequence length="103" mass="11746">MSIERAFDRRDHGLVGDLARLFLLLEDIDFTRSEEDFDWSNTAAALSLNDKRSIDGLAALLRRNNSAETPQRTLRPLMRYGSVTRLLALQAISVFDAERHEGR</sequence>
<dbReference type="EMBL" id="JBFRCH010000004">
    <property type="protein sequence ID" value="MEX3932082.1"/>
    <property type="molecule type" value="Genomic_DNA"/>
</dbReference>
<protein>
    <submittedName>
        <fullName evidence="1">Uncharacterized protein</fullName>
    </submittedName>
</protein>
<keyword evidence="2" id="KW-1185">Reference proteome</keyword>
<gene>
    <name evidence="1" type="ORF">AB4Y32_09775</name>
</gene>